<reference evidence="6" key="3">
    <citation type="submission" date="2025-09" db="UniProtKB">
        <authorList>
            <consortium name="Ensembl"/>
        </authorList>
    </citation>
    <scope>IDENTIFICATION</scope>
</reference>
<dbReference type="STRING" id="7918.ENSLOCP00000000242"/>
<dbReference type="KEGG" id="loc:102690574"/>
<keyword evidence="2" id="KW-0378">Hydrolase</keyword>
<dbReference type="Gene3D" id="2.40.10.10">
    <property type="entry name" value="Trypsin-like serine proteases"/>
    <property type="match status" value="2"/>
</dbReference>
<dbReference type="HOGENOM" id="CLU_004497_5_1_1"/>
<dbReference type="InterPro" id="IPR009003">
    <property type="entry name" value="Peptidase_S1_PA"/>
</dbReference>
<dbReference type="PANTHER" id="PTHR24253">
    <property type="entry name" value="TRANSMEMBRANE PROTEASE SERINE"/>
    <property type="match status" value="1"/>
</dbReference>
<dbReference type="SMART" id="SM00020">
    <property type="entry name" value="Tryp_SPc"/>
    <property type="match status" value="2"/>
</dbReference>
<dbReference type="PROSITE" id="PS00135">
    <property type="entry name" value="TRYPSIN_SER"/>
    <property type="match status" value="1"/>
</dbReference>
<feature type="transmembrane region" description="Helical" evidence="3">
    <location>
        <begin position="550"/>
        <end position="568"/>
    </location>
</feature>
<dbReference type="Proteomes" id="UP000018468">
    <property type="component" value="Unassembled WGS sequence"/>
</dbReference>
<keyword evidence="1" id="KW-1015">Disulfide bond</keyword>
<dbReference type="Bgee" id="ENSLOCG00000000213">
    <property type="expression patterns" value="Expressed in larva and 6 other cell types or tissues"/>
</dbReference>
<keyword evidence="3" id="KW-1133">Transmembrane helix</keyword>
<name>W5LVT5_LEPOC</name>
<dbReference type="Ensembl" id="ENSLOCT00000000242.1">
    <property type="protein sequence ID" value="ENSLOCP00000000242.1"/>
    <property type="gene ID" value="ENSLOCG00000000213.1"/>
</dbReference>
<dbReference type="InterPro" id="IPR001314">
    <property type="entry name" value="Peptidase_S1A"/>
</dbReference>
<dbReference type="GO" id="GO:0006508">
    <property type="term" value="P:proteolysis"/>
    <property type="evidence" value="ECO:0007669"/>
    <property type="project" value="UniProtKB-KW"/>
</dbReference>
<dbReference type="PANTHER" id="PTHR24253:SF127">
    <property type="entry name" value="SERINE PROTEASE 27-LIKE"/>
    <property type="match status" value="1"/>
</dbReference>
<dbReference type="FunCoup" id="W5LVT5">
    <property type="interactions" value="68"/>
</dbReference>
<dbReference type="GO" id="GO:0008236">
    <property type="term" value="F:serine-type peptidase activity"/>
    <property type="evidence" value="ECO:0000318"/>
    <property type="project" value="GO_Central"/>
</dbReference>
<evidence type="ECO:0000256" key="2">
    <source>
        <dbReference type="RuleBase" id="RU363034"/>
    </source>
</evidence>
<dbReference type="SUPFAM" id="SSF50494">
    <property type="entry name" value="Trypsin-like serine proteases"/>
    <property type="match status" value="2"/>
</dbReference>
<evidence type="ECO:0000256" key="1">
    <source>
        <dbReference type="ARBA" id="ARBA00023157"/>
    </source>
</evidence>
<dbReference type="GeneID" id="102690574"/>
<evidence type="ECO:0000256" key="3">
    <source>
        <dbReference type="SAM" id="Phobius"/>
    </source>
</evidence>
<dbReference type="FunFam" id="2.40.10.10:FF:000249">
    <property type="entry name" value="Zgc:100868"/>
    <property type="match status" value="1"/>
</dbReference>
<evidence type="ECO:0000313" key="6">
    <source>
        <dbReference type="Ensembl" id="ENSLOCP00000000242.1"/>
    </source>
</evidence>
<dbReference type="GO" id="GO:0004252">
    <property type="term" value="F:serine-type endopeptidase activity"/>
    <property type="evidence" value="ECO:0007669"/>
    <property type="project" value="InterPro"/>
</dbReference>
<dbReference type="AlphaFoldDB" id="W5LVT5"/>
<dbReference type="GeneTree" id="ENSGT00940000163009"/>
<sequence length="571" mass="59918">MALQGNLFSLLALLLLPTESQPQTACGQAVLNNRIVGGQSAQLGSWPWQASLRLNGKHTCGGTLINSQWVLTAAHCFSSPITLSQWTVYLGVTDTGSSTNTVSSGVQQIIKHPNYDSSTNNNDLTLMKLSSSVSFNNYIQPVCLADTSSTFYNGTSCWVTGWGDTVEGGTTLPSTLQEVQLPIIGNRQCGCLNDVVFGANSVTGNMICAGVLQGGKDSCQGDSGGPLVCKQGSAWVQAGIVSFGKGCARPNLPGVYTRVSQYRDWINGQVGSGATGFVTFTSSGTDADSSFTCGATAAVPTAIPTTAGPSQVCGRPRLNTRLLGGQSAADGFWPWMASLQRNGSHVCGGTLIASDWVMTAAQCLPSSVNTSEWRVFLGRQNQTSSNTLEKSTGVLNVFTSSLSGTNIALLRLDTNVSFTDYILSVCLAGAGITFTPGTQCWVTGWGNTTAALLQEKSTTIVQCNNGSSADTICTSPLDLEQGDTGGPLVCKRNSIWIQASVIVPGNSITRALSTTSFITVSRYASFLQATVGSRVPLISKSSPSARFTPFTHTVLLLAALHLLLAAWISTF</sequence>
<reference evidence="6" key="2">
    <citation type="submission" date="2025-08" db="UniProtKB">
        <authorList>
            <consortium name="Ensembl"/>
        </authorList>
    </citation>
    <scope>IDENTIFICATION</scope>
</reference>
<feature type="chain" id="PRO_5004865179" description="Peptidase S1 domain-containing protein" evidence="4">
    <location>
        <begin position="21"/>
        <end position="571"/>
    </location>
</feature>
<dbReference type="InterPro" id="IPR033116">
    <property type="entry name" value="TRYPSIN_SER"/>
</dbReference>
<dbReference type="eggNOG" id="KOG3627">
    <property type="taxonomic scope" value="Eukaryota"/>
</dbReference>
<protein>
    <recommendedName>
        <fullName evidence="5">Peptidase S1 domain-containing protein</fullName>
    </recommendedName>
</protein>
<reference evidence="7" key="1">
    <citation type="submission" date="2011-12" db="EMBL/GenBank/DDBJ databases">
        <title>The Draft Genome of Lepisosteus oculatus.</title>
        <authorList>
            <consortium name="The Broad Institute Genome Assembly &amp; Analysis Group"/>
            <consortium name="Computational R&amp;D Group"/>
            <consortium name="and Sequencing Platform"/>
            <person name="Di Palma F."/>
            <person name="Alfoldi J."/>
            <person name="Johnson J."/>
            <person name="Berlin A."/>
            <person name="Gnerre S."/>
            <person name="Jaffe D."/>
            <person name="MacCallum I."/>
            <person name="Young S."/>
            <person name="Walker B.J."/>
            <person name="Lander E.S."/>
            <person name="Lindblad-Toh K."/>
        </authorList>
    </citation>
    <scope>NUCLEOTIDE SEQUENCE [LARGE SCALE GENOMIC DNA]</scope>
</reference>
<dbReference type="InterPro" id="IPR018114">
    <property type="entry name" value="TRYPSIN_HIS"/>
</dbReference>
<dbReference type="CDD" id="cd00190">
    <property type="entry name" value="Tryp_SPc"/>
    <property type="match status" value="2"/>
</dbReference>
<keyword evidence="2" id="KW-0645">Protease</keyword>
<evidence type="ECO:0000256" key="4">
    <source>
        <dbReference type="SAM" id="SignalP"/>
    </source>
</evidence>
<dbReference type="InParanoid" id="W5LVT5"/>
<dbReference type="PRINTS" id="PR00722">
    <property type="entry name" value="CHYMOTRYPSIN"/>
</dbReference>
<feature type="signal peptide" evidence="4">
    <location>
        <begin position="1"/>
        <end position="20"/>
    </location>
</feature>
<evidence type="ECO:0000259" key="5">
    <source>
        <dbReference type="PROSITE" id="PS50240"/>
    </source>
</evidence>
<dbReference type="PROSITE" id="PS50240">
    <property type="entry name" value="TRYPSIN_DOM"/>
    <property type="match status" value="2"/>
</dbReference>
<keyword evidence="7" id="KW-1185">Reference proteome</keyword>
<proteinExistence type="predicted"/>
<keyword evidence="3" id="KW-0812">Transmembrane</keyword>
<keyword evidence="4" id="KW-0732">Signal</keyword>
<keyword evidence="2" id="KW-0720">Serine protease</keyword>
<dbReference type="InterPro" id="IPR001254">
    <property type="entry name" value="Trypsin_dom"/>
</dbReference>
<dbReference type="MEROPS" id="S01.074"/>
<feature type="domain" description="Peptidase S1" evidence="5">
    <location>
        <begin position="35"/>
        <end position="271"/>
    </location>
</feature>
<dbReference type="InterPro" id="IPR043504">
    <property type="entry name" value="Peptidase_S1_PA_chymotrypsin"/>
</dbReference>
<accession>W5LVT5</accession>
<feature type="domain" description="Peptidase S1" evidence="5">
    <location>
        <begin position="322"/>
        <end position="532"/>
    </location>
</feature>
<dbReference type="PROSITE" id="PS00134">
    <property type="entry name" value="TRYPSIN_HIS"/>
    <property type="match status" value="1"/>
</dbReference>
<dbReference type="FunFam" id="2.40.10.10:FF:000057">
    <property type="entry name" value="Zgc:100868"/>
    <property type="match status" value="1"/>
</dbReference>
<organism evidence="6 7">
    <name type="scientific">Lepisosteus oculatus</name>
    <name type="common">Spotted gar</name>
    <dbReference type="NCBI Taxonomy" id="7918"/>
    <lineage>
        <taxon>Eukaryota</taxon>
        <taxon>Metazoa</taxon>
        <taxon>Chordata</taxon>
        <taxon>Craniata</taxon>
        <taxon>Vertebrata</taxon>
        <taxon>Euteleostomi</taxon>
        <taxon>Actinopterygii</taxon>
        <taxon>Neopterygii</taxon>
        <taxon>Holostei</taxon>
        <taxon>Semionotiformes</taxon>
        <taxon>Lepisosteidae</taxon>
        <taxon>Lepisosteus</taxon>
    </lineage>
</organism>
<dbReference type="RefSeq" id="XP_015195075.2">
    <property type="nucleotide sequence ID" value="XM_015339589.2"/>
</dbReference>
<evidence type="ECO:0000313" key="7">
    <source>
        <dbReference type="Proteomes" id="UP000018468"/>
    </source>
</evidence>
<keyword evidence="3" id="KW-0472">Membrane</keyword>
<dbReference type="OMA" id="WIESYIL"/>
<dbReference type="Pfam" id="PF00089">
    <property type="entry name" value="Trypsin"/>
    <property type="match status" value="2"/>
</dbReference>